<evidence type="ECO:0000259" key="8">
    <source>
        <dbReference type="Pfam" id="PF00135"/>
    </source>
</evidence>
<evidence type="ECO:0000256" key="7">
    <source>
        <dbReference type="SAM" id="Phobius"/>
    </source>
</evidence>
<name>A0A8J2VX93_9NEOP</name>
<dbReference type="PROSITE" id="PS00122">
    <property type="entry name" value="CARBOXYLESTERASE_B_1"/>
    <property type="match status" value="1"/>
</dbReference>
<keyword evidence="7" id="KW-1133">Transmembrane helix</keyword>
<evidence type="ECO:0000256" key="5">
    <source>
        <dbReference type="ARBA" id="ARBA00023180"/>
    </source>
</evidence>
<dbReference type="OrthoDB" id="6846267at2759"/>
<keyword evidence="2" id="KW-0719">Serine esterase</keyword>
<keyword evidence="7" id="KW-0472">Membrane</keyword>
<dbReference type="GO" id="GO:0052689">
    <property type="term" value="F:carboxylic ester hydrolase activity"/>
    <property type="evidence" value="ECO:0007669"/>
    <property type="project" value="UniProtKB-KW"/>
</dbReference>
<gene>
    <name evidence="9" type="ORF">DCHRY22_LOCUS3143</name>
</gene>
<dbReference type="Proteomes" id="UP000789524">
    <property type="component" value="Unassembled WGS sequence"/>
</dbReference>
<keyword evidence="7" id="KW-0812">Transmembrane</keyword>
<evidence type="ECO:0000313" key="10">
    <source>
        <dbReference type="Proteomes" id="UP000789524"/>
    </source>
</evidence>
<reference evidence="9" key="1">
    <citation type="submission" date="2021-09" db="EMBL/GenBank/DDBJ databases">
        <authorList>
            <person name="Martin H S."/>
        </authorList>
    </citation>
    <scope>NUCLEOTIDE SEQUENCE</scope>
</reference>
<keyword evidence="3 6" id="KW-0378">Hydrolase</keyword>
<dbReference type="EC" id="3.1.1.-" evidence="6"/>
<evidence type="ECO:0000256" key="4">
    <source>
        <dbReference type="ARBA" id="ARBA00023157"/>
    </source>
</evidence>
<evidence type="ECO:0000256" key="2">
    <source>
        <dbReference type="ARBA" id="ARBA00022487"/>
    </source>
</evidence>
<keyword evidence="4" id="KW-1015">Disulfide bond</keyword>
<accession>A0A8J2VX93</accession>
<organism evidence="9 10">
    <name type="scientific">Danaus chrysippus</name>
    <name type="common">African queen</name>
    <dbReference type="NCBI Taxonomy" id="151541"/>
    <lineage>
        <taxon>Eukaryota</taxon>
        <taxon>Metazoa</taxon>
        <taxon>Ecdysozoa</taxon>
        <taxon>Arthropoda</taxon>
        <taxon>Hexapoda</taxon>
        <taxon>Insecta</taxon>
        <taxon>Pterygota</taxon>
        <taxon>Neoptera</taxon>
        <taxon>Endopterygota</taxon>
        <taxon>Lepidoptera</taxon>
        <taxon>Glossata</taxon>
        <taxon>Ditrysia</taxon>
        <taxon>Papilionoidea</taxon>
        <taxon>Nymphalidae</taxon>
        <taxon>Danainae</taxon>
        <taxon>Danaini</taxon>
        <taxon>Danaina</taxon>
        <taxon>Danaus</taxon>
        <taxon>Anosia</taxon>
    </lineage>
</organism>
<keyword evidence="10" id="KW-1185">Reference proteome</keyword>
<dbReference type="InterPro" id="IPR019826">
    <property type="entry name" value="Carboxylesterase_B_AS"/>
</dbReference>
<evidence type="ECO:0000256" key="3">
    <source>
        <dbReference type="ARBA" id="ARBA00022801"/>
    </source>
</evidence>
<dbReference type="Gene3D" id="3.40.50.1820">
    <property type="entry name" value="alpha/beta hydrolase"/>
    <property type="match status" value="1"/>
</dbReference>
<protein>
    <recommendedName>
        <fullName evidence="6">Carboxylic ester hydrolase</fullName>
        <ecNumber evidence="6">3.1.1.-</ecNumber>
    </recommendedName>
</protein>
<sequence>MKTVGDLLQPCAHVYSAFEMALFKLLLFSLLLVLVAGQEQRPTVRLHHGLLQGTWKESTNGRRYASFQGIRYARPPIGKYRFREPQHLKAWDGTYDASRPMSVCLQYDPFMNSVTGSEDCLFLNVHTPNLNPGSLLPVLVYIHGGAFMYGSGSLYNAEHLMDRDMVIVTLNYRLGPLGFLSTGDDAAPGNAGLKDQAFALMWVRKNILMFGGNPDSVTLSGGSAGGASVHYHYLSPMSKGLFDRGIAFSGSALASWTHAVKPAQKAKTLASIVGCPTSNSRNMIDCLKFRPAEAIVNAQIEMFDWRVNLFTMFTPTAEPQGTKEPFLTQYPYHATEAGAMHQLPLIATVTSEEGLYPAAAYQTDPSILMELESRWEHLASTIFEYNDTLPLDKRSEVAQKIKQYYMEGKPIGQETYSQLVQALGHRLFDVSVGKMAQFHARSSQPTYMYRFSYRGTHSLSELMALKEDNYGVSHADDVLSVFNFLPFTDYSAEDIEMRNTMMDLIYSYAKTGIPQLPNGQEWTKVQPGSKELHYLEIESPSSMKMKSCSDFGHRSFWDSLGFIEDQNFNVNLRDEL</sequence>
<comment type="caution">
    <text evidence="9">The sequence shown here is derived from an EMBL/GenBank/DDBJ whole genome shotgun (WGS) entry which is preliminary data.</text>
</comment>
<proteinExistence type="inferred from homology"/>
<evidence type="ECO:0000256" key="6">
    <source>
        <dbReference type="RuleBase" id="RU361235"/>
    </source>
</evidence>
<dbReference type="InterPro" id="IPR029058">
    <property type="entry name" value="AB_hydrolase_fold"/>
</dbReference>
<dbReference type="PANTHER" id="PTHR43142">
    <property type="entry name" value="CARBOXYLIC ESTER HYDROLASE"/>
    <property type="match status" value="1"/>
</dbReference>
<feature type="domain" description="Carboxylesterase type B" evidence="8">
    <location>
        <begin position="41"/>
        <end position="544"/>
    </location>
</feature>
<evidence type="ECO:0000313" key="9">
    <source>
        <dbReference type="EMBL" id="CAG9561683.1"/>
    </source>
</evidence>
<dbReference type="Pfam" id="PF00135">
    <property type="entry name" value="COesterase"/>
    <property type="match status" value="1"/>
</dbReference>
<feature type="transmembrane region" description="Helical" evidence="7">
    <location>
        <begin position="12"/>
        <end position="36"/>
    </location>
</feature>
<dbReference type="AlphaFoldDB" id="A0A8J2VX93"/>
<dbReference type="PANTHER" id="PTHR43142:SF1">
    <property type="entry name" value="CARBOXYLIC ESTER HYDROLASE"/>
    <property type="match status" value="1"/>
</dbReference>
<dbReference type="SUPFAM" id="SSF53474">
    <property type="entry name" value="alpha/beta-Hydrolases"/>
    <property type="match status" value="1"/>
</dbReference>
<keyword evidence="5" id="KW-0325">Glycoprotein</keyword>
<evidence type="ECO:0000256" key="1">
    <source>
        <dbReference type="ARBA" id="ARBA00005964"/>
    </source>
</evidence>
<dbReference type="InterPro" id="IPR002018">
    <property type="entry name" value="CarbesteraseB"/>
</dbReference>
<comment type="similarity">
    <text evidence="1 6">Belongs to the type-B carboxylesterase/lipase family.</text>
</comment>
<dbReference type="EMBL" id="CAKASE010000047">
    <property type="protein sequence ID" value="CAG9561683.1"/>
    <property type="molecule type" value="Genomic_DNA"/>
</dbReference>